<feature type="transmembrane region" description="Helical" evidence="13">
    <location>
        <begin position="94"/>
        <end position="117"/>
    </location>
</feature>
<feature type="compositionally biased region" description="Basic and acidic residues" evidence="12">
    <location>
        <begin position="271"/>
        <end position="284"/>
    </location>
</feature>
<evidence type="ECO:0000256" key="2">
    <source>
        <dbReference type="ARBA" id="ARBA00004141"/>
    </source>
</evidence>
<keyword evidence="4 15" id="KW-0645">Protease</keyword>
<keyword evidence="5 13" id="KW-0812">Transmembrane</keyword>
<dbReference type="GO" id="GO:0046872">
    <property type="term" value="F:metal ion binding"/>
    <property type="evidence" value="ECO:0007669"/>
    <property type="project" value="UniProtKB-KW"/>
</dbReference>
<keyword evidence="10 15" id="KW-0482">Metalloprotease</keyword>
<evidence type="ECO:0000256" key="10">
    <source>
        <dbReference type="ARBA" id="ARBA00023049"/>
    </source>
</evidence>
<dbReference type="PANTHER" id="PTHR39188:SF3">
    <property type="entry name" value="STAGE IV SPORULATION PROTEIN FB"/>
    <property type="match status" value="1"/>
</dbReference>
<evidence type="ECO:0000256" key="5">
    <source>
        <dbReference type="ARBA" id="ARBA00022692"/>
    </source>
</evidence>
<evidence type="ECO:0000259" key="14">
    <source>
        <dbReference type="Pfam" id="PF02163"/>
    </source>
</evidence>
<feature type="transmembrane region" description="Helical" evidence="13">
    <location>
        <begin position="20"/>
        <end position="52"/>
    </location>
</feature>
<keyword evidence="9 13" id="KW-1133">Transmembrane helix</keyword>
<dbReference type="AlphaFoldDB" id="A0A518BPQ6"/>
<dbReference type="GO" id="GO:0016020">
    <property type="term" value="C:membrane"/>
    <property type="evidence" value="ECO:0007669"/>
    <property type="project" value="UniProtKB-SubCell"/>
</dbReference>
<name>A0A518BPQ6_9BACT</name>
<keyword evidence="6" id="KW-0479">Metal-binding</keyword>
<evidence type="ECO:0000256" key="3">
    <source>
        <dbReference type="ARBA" id="ARBA00007931"/>
    </source>
</evidence>
<dbReference type="EMBL" id="CP036287">
    <property type="protein sequence ID" value="QDU68962.1"/>
    <property type="molecule type" value="Genomic_DNA"/>
</dbReference>
<proteinExistence type="inferred from homology"/>
<dbReference type="PANTHER" id="PTHR39188">
    <property type="entry name" value="MEMBRANE-ASSOCIATED ZINC METALLOPROTEASE M50B"/>
    <property type="match status" value="1"/>
</dbReference>
<evidence type="ECO:0000256" key="4">
    <source>
        <dbReference type="ARBA" id="ARBA00022670"/>
    </source>
</evidence>
<organism evidence="15 16">
    <name type="scientific">Engelhardtia mirabilis</name>
    <dbReference type="NCBI Taxonomy" id="2528011"/>
    <lineage>
        <taxon>Bacteria</taxon>
        <taxon>Pseudomonadati</taxon>
        <taxon>Planctomycetota</taxon>
        <taxon>Planctomycetia</taxon>
        <taxon>Planctomycetia incertae sedis</taxon>
        <taxon>Engelhardtia</taxon>
    </lineage>
</organism>
<gene>
    <name evidence="15" type="primary">rip3_2</name>
    <name evidence="15" type="ORF">Pla133_40770</name>
</gene>
<dbReference type="InterPro" id="IPR008915">
    <property type="entry name" value="Peptidase_M50"/>
</dbReference>
<evidence type="ECO:0000256" key="9">
    <source>
        <dbReference type="ARBA" id="ARBA00022989"/>
    </source>
</evidence>
<accession>A0A518BPQ6</accession>
<dbReference type="KEGG" id="pbap:Pla133_40770"/>
<evidence type="ECO:0000256" key="1">
    <source>
        <dbReference type="ARBA" id="ARBA00001947"/>
    </source>
</evidence>
<feature type="domain" description="Peptidase M50" evidence="14">
    <location>
        <begin position="43"/>
        <end position="116"/>
    </location>
</feature>
<reference evidence="15 16" key="1">
    <citation type="submission" date="2019-02" db="EMBL/GenBank/DDBJ databases">
        <title>Deep-cultivation of Planctomycetes and their phenomic and genomic characterization uncovers novel biology.</title>
        <authorList>
            <person name="Wiegand S."/>
            <person name="Jogler M."/>
            <person name="Boedeker C."/>
            <person name="Pinto D."/>
            <person name="Vollmers J."/>
            <person name="Rivas-Marin E."/>
            <person name="Kohn T."/>
            <person name="Peeters S.H."/>
            <person name="Heuer A."/>
            <person name="Rast P."/>
            <person name="Oberbeckmann S."/>
            <person name="Bunk B."/>
            <person name="Jeske O."/>
            <person name="Meyerdierks A."/>
            <person name="Storesund J.E."/>
            <person name="Kallscheuer N."/>
            <person name="Luecker S."/>
            <person name="Lage O.M."/>
            <person name="Pohl T."/>
            <person name="Merkel B.J."/>
            <person name="Hornburger P."/>
            <person name="Mueller R.-W."/>
            <person name="Bruemmer F."/>
            <person name="Labrenz M."/>
            <person name="Spormann A.M."/>
            <person name="Op den Camp H."/>
            <person name="Overmann J."/>
            <person name="Amann R."/>
            <person name="Jetten M.S.M."/>
            <person name="Mascher T."/>
            <person name="Medema M.H."/>
            <person name="Devos D.P."/>
            <person name="Kaster A.-K."/>
            <person name="Ovreas L."/>
            <person name="Rohde M."/>
            <person name="Galperin M.Y."/>
            <person name="Jogler C."/>
        </authorList>
    </citation>
    <scope>NUCLEOTIDE SEQUENCE [LARGE SCALE GENOMIC DNA]</scope>
    <source>
        <strain evidence="15 16">Pla133</strain>
    </source>
</reference>
<comment type="similarity">
    <text evidence="3">Belongs to the peptidase M50B family.</text>
</comment>
<keyword evidence="16" id="KW-1185">Reference proteome</keyword>
<comment type="cofactor">
    <cofactor evidence="1">
        <name>Zn(2+)</name>
        <dbReference type="ChEBI" id="CHEBI:29105"/>
    </cofactor>
</comment>
<feature type="transmembrane region" description="Helical" evidence="13">
    <location>
        <begin position="129"/>
        <end position="149"/>
    </location>
</feature>
<feature type="domain" description="Peptidase M50" evidence="14">
    <location>
        <begin position="128"/>
        <end position="168"/>
    </location>
</feature>
<feature type="region of interest" description="Disordered" evidence="12">
    <location>
        <begin position="244"/>
        <end position="301"/>
    </location>
</feature>
<keyword evidence="8" id="KW-0862">Zinc</keyword>
<dbReference type="Proteomes" id="UP000316921">
    <property type="component" value="Chromosome"/>
</dbReference>
<sequence>MLGSIKIGQVFGITIRVSWLFVPLLMFVFAGAVASSWVAVASVVLLLGSVFLHELGHSLVAQTFGIRVLDITFWPLGGMARMSEIPESPRIEGAVAFAGPAVNFVLVLLALPVWFLVSAPSYGPTAPTLVESFIVVNLILGVFNLVPAFPMDGGRLLRALLGTRGDWVWATEQAVRFGRIVAVVMAIVGLMAFGKSLILLPFIAIFVWFAGAQELAAVRLRHGRSPFTGQPIFGGGMGPDFAAGDPRGGFNPFGAREPEPVHARPAPRSTPRPEPRTFDQDGAGHARRPAGFDGADLNDIGRGGFTEEAVRRLESFRGRLRRRSD</sequence>
<comment type="subcellular location">
    <subcellularLocation>
        <location evidence="2">Membrane</location>
        <topology evidence="2">Multi-pass membrane protein</topology>
    </subcellularLocation>
</comment>
<evidence type="ECO:0000256" key="11">
    <source>
        <dbReference type="ARBA" id="ARBA00023136"/>
    </source>
</evidence>
<dbReference type="Pfam" id="PF02163">
    <property type="entry name" value="Peptidase_M50"/>
    <property type="match status" value="2"/>
</dbReference>
<dbReference type="CDD" id="cd06164">
    <property type="entry name" value="S2P-M50_SpoIVFB_CBS"/>
    <property type="match status" value="1"/>
</dbReference>
<keyword evidence="7" id="KW-0378">Hydrolase</keyword>
<evidence type="ECO:0000313" key="15">
    <source>
        <dbReference type="EMBL" id="QDU68962.1"/>
    </source>
</evidence>
<evidence type="ECO:0000256" key="13">
    <source>
        <dbReference type="SAM" id="Phobius"/>
    </source>
</evidence>
<dbReference type="GO" id="GO:0008237">
    <property type="term" value="F:metallopeptidase activity"/>
    <property type="evidence" value="ECO:0007669"/>
    <property type="project" value="UniProtKB-KW"/>
</dbReference>
<evidence type="ECO:0000313" key="16">
    <source>
        <dbReference type="Proteomes" id="UP000316921"/>
    </source>
</evidence>
<evidence type="ECO:0000256" key="8">
    <source>
        <dbReference type="ARBA" id="ARBA00022833"/>
    </source>
</evidence>
<keyword evidence="11 13" id="KW-0472">Membrane</keyword>
<evidence type="ECO:0000256" key="7">
    <source>
        <dbReference type="ARBA" id="ARBA00022801"/>
    </source>
</evidence>
<evidence type="ECO:0000256" key="12">
    <source>
        <dbReference type="SAM" id="MobiDB-lite"/>
    </source>
</evidence>
<dbReference type="RefSeq" id="WP_145068429.1">
    <property type="nucleotide sequence ID" value="NZ_CP036287.1"/>
</dbReference>
<evidence type="ECO:0000256" key="6">
    <source>
        <dbReference type="ARBA" id="ARBA00022723"/>
    </source>
</evidence>
<dbReference type="GO" id="GO:0006508">
    <property type="term" value="P:proteolysis"/>
    <property type="evidence" value="ECO:0007669"/>
    <property type="project" value="UniProtKB-KW"/>
</dbReference>
<protein>
    <submittedName>
        <fullName evidence="15">Zinc metalloprotease Rip3</fullName>
    </submittedName>
</protein>